<dbReference type="InterPro" id="IPR015424">
    <property type="entry name" value="PyrdxlP-dep_Trfase"/>
</dbReference>
<sequence>MKKHFLFAPGPTPVPPEASLAMARPMLHHRTSEFEAIFAEAREGLKYVFQTERDVLILASSGTGAMEAAVANLLSPGDKAVCVRGGKFGERWAEICEVYGIEPVNVDVEWGEAVKVEDVEKAIDSNPGVKAVFWQASETSTGVKHPTKELAELCKAKGVLSVVDGITAIGVFDVKTDEWQLDVVVSGSQKAFMLPPGLAFITLSDKAWEAVEQSKCPKYYFDLKKERKSQAKNQTAYTPAVSLIIGLCENLRLIKEEGLENVFARHALLAEATREAMKALNLELFSKSPSEAVTAVKVPEGIDGVKIPKILREKHGVIIAGGQAKLKGKIFRISHMGYVTKFDMLSVIGAVEGVLKELGYTNFEMGAGVKRAQEILWK</sequence>
<evidence type="ECO:0000256" key="1">
    <source>
        <dbReference type="ARBA" id="ARBA00001933"/>
    </source>
</evidence>
<dbReference type="PIRSF" id="PIRSF000524">
    <property type="entry name" value="SPT"/>
    <property type="match status" value="1"/>
</dbReference>
<dbReference type="FunFam" id="3.40.640.10:FF:000027">
    <property type="entry name" value="Serine--pyruvate aminotransferase, mitochondrial"/>
    <property type="match status" value="1"/>
</dbReference>
<dbReference type="AlphaFoldDB" id="A0A0S3QTG8"/>
<keyword evidence="12" id="KW-1185">Reference proteome</keyword>
<feature type="binding site" evidence="6">
    <location>
        <position position="332"/>
    </location>
    <ligand>
        <name>substrate</name>
    </ligand>
</feature>
<dbReference type="PANTHER" id="PTHR21152:SF40">
    <property type="entry name" value="ALANINE--GLYOXYLATE AMINOTRANSFERASE"/>
    <property type="match status" value="1"/>
</dbReference>
<evidence type="ECO:0000256" key="2">
    <source>
        <dbReference type="ARBA" id="ARBA00009236"/>
    </source>
</evidence>
<dbReference type="InterPro" id="IPR024169">
    <property type="entry name" value="SP_NH2Trfase/AEP_transaminase"/>
</dbReference>
<dbReference type="Proteomes" id="UP000063234">
    <property type="component" value="Chromosome"/>
</dbReference>
<gene>
    <name evidence="11" type="ORF">TST_0838</name>
</gene>
<evidence type="ECO:0000256" key="5">
    <source>
        <dbReference type="ARBA" id="ARBA00022898"/>
    </source>
</evidence>
<organism evidence="11 12">
    <name type="scientific">Thermosulfidibacter takaii (strain DSM 17441 / JCM 13301 / NBRC 103674 / ABI70S6)</name>
    <dbReference type="NCBI Taxonomy" id="1298851"/>
    <lineage>
        <taxon>Bacteria</taxon>
        <taxon>Pseudomonadati</taxon>
        <taxon>Thermosulfidibacterota</taxon>
        <taxon>Thermosulfidibacteria</taxon>
        <taxon>Thermosulfidibacterales</taxon>
        <taxon>Thermosulfidibacteraceae</taxon>
    </lineage>
</organism>
<dbReference type="Gene3D" id="3.40.640.10">
    <property type="entry name" value="Type I PLP-dependent aspartate aminotransferase-like (Major domain)"/>
    <property type="match status" value="1"/>
</dbReference>
<proteinExistence type="inferred from homology"/>
<dbReference type="InterPro" id="IPR015421">
    <property type="entry name" value="PyrdxlP-dep_Trfase_major"/>
</dbReference>
<dbReference type="EMBL" id="AP013035">
    <property type="protein sequence ID" value="BAT71638.1"/>
    <property type="molecule type" value="Genomic_DNA"/>
</dbReference>
<reference evidence="12" key="1">
    <citation type="journal article" date="2018" name="Science">
        <title>A primordial and reversible TCA cycle in a facultatively chemolithoautotrophic thermophile.</title>
        <authorList>
            <person name="Nunoura T."/>
            <person name="Chikaraishi Y."/>
            <person name="Izaki R."/>
            <person name="Suwa T."/>
            <person name="Sato T."/>
            <person name="Harada T."/>
            <person name="Mori K."/>
            <person name="Kato Y."/>
            <person name="Miyazaki M."/>
            <person name="Shimamura S."/>
            <person name="Yanagawa K."/>
            <person name="Shuto A."/>
            <person name="Ohkouchi N."/>
            <person name="Fujita N."/>
            <person name="Takaki Y."/>
            <person name="Atomi H."/>
            <person name="Takai K."/>
        </authorList>
    </citation>
    <scope>NUCLEOTIDE SEQUENCE [LARGE SCALE GENOMIC DNA]</scope>
    <source>
        <strain evidence="12">DSM 17441 / JCM 13301 / NBRC 103674 / ABI70S6</strain>
    </source>
</reference>
<keyword evidence="3 11" id="KW-0032">Aminotransferase</keyword>
<dbReference type="PROSITE" id="PS00595">
    <property type="entry name" value="AA_TRANSFER_CLASS_5"/>
    <property type="match status" value="1"/>
</dbReference>
<name>A0A0S3QTG8_THET7</name>
<comment type="cofactor">
    <cofactor evidence="1 7 9">
        <name>pyridoxal 5'-phosphate</name>
        <dbReference type="ChEBI" id="CHEBI:597326"/>
    </cofactor>
</comment>
<dbReference type="EC" id="2.6.1.-" evidence="11"/>
<protein>
    <submittedName>
        <fullName evidence="11">Aminotransferase</fullName>
        <ecNumber evidence="11">2.6.1.-</ecNumber>
    </submittedName>
</protein>
<evidence type="ECO:0000256" key="3">
    <source>
        <dbReference type="ARBA" id="ARBA00022576"/>
    </source>
</evidence>
<dbReference type="STRING" id="1298851.TST_0838"/>
<dbReference type="InterPro" id="IPR015422">
    <property type="entry name" value="PyrdxlP-dep_Trfase_small"/>
</dbReference>
<evidence type="ECO:0000259" key="10">
    <source>
        <dbReference type="Pfam" id="PF00266"/>
    </source>
</evidence>
<comment type="similarity">
    <text evidence="2 8">Belongs to the class-V pyridoxal-phosphate-dependent aminotransferase family.</text>
</comment>
<evidence type="ECO:0000256" key="8">
    <source>
        <dbReference type="RuleBase" id="RU004075"/>
    </source>
</evidence>
<keyword evidence="4 11" id="KW-0808">Transferase</keyword>
<dbReference type="GO" id="GO:0008453">
    <property type="term" value="F:alanine-glyoxylate transaminase activity"/>
    <property type="evidence" value="ECO:0007669"/>
    <property type="project" value="TreeGrafter"/>
</dbReference>
<dbReference type="GO" id="GO:0019265">
    <property type="term" value="P:glycine biosynthetic process, by transamination of glyoxylate"/>
    <property type="evidence" value="ECO:0007669"/>
    <property type="project" value="TreeGrafter"/>
</dbReference>
<evidence type="ECO:0000313" key="12">
    <source>
        <dbReference type="Proteomes" id="UP000063234"/>
    </source>
</evidence>
<dbReference type="KEGG" id="ttk:TST_0838"/>
<dbReference type="GO" id="GO:0004760">
    <property type="term" value="F:L-serine-pyruvate transaminase activity"/>
    <property type="evidence" value="ECO:0007669"/>
    <property type="project" value="TreeGrafter"/>
</dbReference>
<dbReference type="InterPro" id="IPR000192">
    <property type="entry name" value="Aminotrans_V_dom"/>
</dbReference>
<dbReference type="InterPro" id="IPR020578">
    <property type="entry name" value="Aminotrans_V_PyrdxlP_BS"/>
</dbReference>
<dbReference type="SUPFAM" id="SSF53383">
    <property type="entry name" value="PLP-dependent transferases"/>
    <property type="match status" value="1"/>
</dbReference>
<dbReference type="Pfam" id="PF00266">
    <property type="entry name" value="Aminotran_5"/>
    <property type="match status" value="1"/>
</dbReference>
<dbReference type="PANTHER" id="PTHR21152">
    <property type="entry name" value="AMINOTRANSFERASE CLASS V"/>
    <property type="match status" value="1"/>
</dbReference>
<feature type="domain" description="Aminotransferase class V" evidence="10">
    <location>
        <begin position="24"/>
        <end position="325"/>
    </location>
</feature>
<dbReference type="FunFam" id="3.90.1150.10:FF:000031">
    <property type="entry name" value="Serine--glyoxylate aminotransferase"/>
    <property type="match status" value="1"/>
</dbReference>
<dbReference type="OrthoDB" id="389074at2"/>
<dbReference type="RefSeq" id="WP_144436873.1">
    <property type="nucleotide sequence ID" value="NZ_AP013035.1"/>
</dbReference>
<dbReference type="Gene3D" id="3.90.1150.10">
    <property type="entry name" value="Aspartate Aminotransferase, domain 1"/>
    <property type="match status" value="1"/>
</dbReference>
<evidence type="ECO:0000313" key="11">
    <source>
        <dbReference type="EMBL" id="BAT71638.1"/>
    </source>
</evidence>
<feature type="modified residue" description="N6-(pyridoxal phosphate)lysine" evidence="7">
    <location>
        <position position="190"/>
    </location>
</feature>
<accession>A0A0S3QTG8</accession>
<evidence type="ECO:0000256" key="9">
    <source>
        <dbReference type="RuleBase" id="RU004504"/>
    </source>
</evidence>
<evidence type="ECO:0000256" key="6">
    <source>
        <dbReference type="PIRSR" id="PIRSR000524-1"/>
    </source>
</evidence>
<dbReference type="PATRIC" id="fig|1298851.3.peg.873"/>
<keyword evidence="5 7" id="KW-0663">Pyridoxal phosphate</keyword>
<evidence type="ECO:0000256" key="4">
    <source>
        <dbReference type="ARBA" id="ARBA00022679"/>
    </source>
</evidence>
<evidence type="ECO:0000256" key="7">
    <source>
        <dbReference type="PIRSR" id="PIRSR000524-50"/>
    </source>
</evidence>